<sequence>MLSSLLRPGSRHTKCTARTQTGSEFFSQSATALNVKRLIDGFVRDSHGFVFGIVSLQSSTNLFGTPASAPTPVRAAALPSSFPWYVGSGNRPAFSVGDCSRQSTLHIIL</sequence>
<dbReference type="AlphaFoldDB" id="A0A158L5C5"/>
<evidence type="ECO:0000313" key="1">
    <source>
        <dbReference type="EMBL" id="SAL88556.1"/>
    </source>
</evidence>
<proteinExistence type="predicted"/>
<organism evidence="1 2">
    <name type="scientific">Caballeronia terrestris</name>
    <dbReference type="NCBI Taxonomy" id="1226301"/>
    <lineage>
        <taxon>Bacteria</taxon>
        <taxon>Pseudomonadati</taxon>
        <taxon>Pseudomonadota</taxon>
        <taxon>Betaproteobacteria</taxon>
        <taxon>Burkholderiales</taxon>
        <taxon>Burkholderiaceae</taxon>
        <taxon>Caballeronia</taxon>
    </lineage>
</organism>
<evidence type="ECO:0000313" key="2">
    <source>
        <dbReference type="Proteomes" id="UP000054925"/>
    </source>
</evidence>
<dbReference type="EMBL" id="FCOL02000507">
    <property type="protein sequence ID" value="SAL88556.1"/>
    <property type="molecule type" value="Genomic_DNA"/>
</dbReference>
<reference evidence="1" key="1">
    <citation type="submission" date="2016-01" db="EMBL/GenBank/DDBJ databases">
        <authorList>
            <person name="Peeters C."/>
        </authorList>
    </citation>
    <scope>NUCLEOTIDE SEQUENCE [LARGE SCALE GENOMIC DNA]</scope>
    <source>
        <strain evidence="1">LMG 22937</strain>
    </source>
</reference>
<dbReference type="Proteomes" id="UP000054925">
    <property type="component" value="Unassembled WGS sequence"/>
</dbReference>
<name>A0A158L5C5_9BURK</name>
<protein>
    <submittedName>
        <fullName evidence="1">Uncharacterized protein</fullName>
    </submittedName>
</protein>
<comment type="caution">
    <text evidence="1">The sequence shown here is derived from an EMBL/GenBank/DDBJ whole genome shotgun (WGS) entry which is preliminary data.</text>
</comment>
<keyword evidence="2" id="KW-1185">Reference proteome</keyword>
<accession>A0A158L5C5</accession>
<gene>
    <name evidence="1" type="ORF">AWB67_07617</name>
</gene>